<proteinExistence type="predicted"/>
<evidence type="ECO:0000313" key="1">
    <source>
        <dbReference type="EMBL" id="ROL54495.1"/>
    </source>
</evidence>
<name>A0A3N0Z7T0_ANAGA</name>
<sequence>MSDDIALDYPVESEFVQALKEAQSKEDSTCVQTLLVEASKENPNVIIELSNDDWMKDPAVELPPVVLLVNLGLSAEVRADSGLDSQIGADSWAGMGYGAESGVGTGEGKISSPG</sequence>
<evidence type="ECO:0000313" key="2">
    <source>
        <dbReference type="Proteomes" id="UP000281406"/>
    </source>
</evidence>
<gene>
    <name evidence="1" type="ORF">DPX16_11670</name>
</gene>
<keyword evidence="2" id="KW-1185">Reference proteome</keyword>
<protein>
    <submittedName>
        <fullName evidence="1">Ankyrin repeat and SOCS box protein 18</fullName>
    </submittedName>
</protein>
<organism evidence="1 2">
    <name type="scientific">Anabarilius grahami</name>
    <name type="common">Kanglang fish</name>
    <name type="synonym">Barilius grahami</name>
    <dbReference type="NCBI Taxonomy" id="495550"/>
    <lineage>
        <taxon>Eukaryota</taxon>
        <taxon>Metazoa</taxon>
        <taxon>Chordata</taxon>
        <taxon>Craniata</taxon>
        <taxon>Vertebrata</taxon>
        <taxon>Euteleostomi</taxon>
        <taxon>Actinopterygii</taxon>
        <taxon>Neopterygii</taxon>
        <taxon>Teleostei</taxon>
        <taxon>Ostariophysi</taxon>
        <taxon>Cypriniformes</taxon>
        <taxon>Xenocyprididae</taxon>
        <taxon>Xenocypridinae</taxon>
        <taxon>Xenocypridinae incertae sedis</taxon>
        <taxon>Anabarilius</taxon>
    </lineage>
</organism>
<reference evidence="1 2" key="1">
    <citation type="submission" date="2018-10" db="EMBL/GenBank/DDBJ databases">
        <title>Genome assembly for a Yunnan-Guizhou Plateau 3E fish, Anabarilius grahami (Regan), and its evolutionary and genetic applications.</title>
        <authorList>
            <person name="Jiang W."/>
        </authorList>
    </citation>
    <scope>NUCLEOTIDE SEQUENCE [LARGE SCALE GENOMIC DNA]</scope>
    <source>
        <strain evidence="1">AG-KIZ</strain>
        <tissue evidence="1">Muscle</tissue>
    </source>
</reference>
<accession>A0A3N0Z7T0</accession>
<dbReference type="OrthoDB" id="366390at2759"/>
<dbReference type="Proteomes" id="UP000281406">
    <property type="component" value="Unassembled WGS sequence"/>
</dbReference>
<dbReference type="EMBL" id="RJVU01006614">
    <property type="protein sequence ID" value="ROL54495.1"/>
    <property type="molecule type" value="Genomic_DNA"/>
</dbReference>
<dbReference type="AlphaFoldDB" id="A0A3N0Z7T0"/>
<comment type="caution">
    <text evidence="1">The sequence shown here is derived from an EMBL/GenBank/DDBJ whole genome shotgun (WGS) entry which is preliminary data.</text>
</comment>